<evidence type="ECO:0000259" key="13">
    <source>
        <dbReference type="Pfam" id="PF11566"/>
    </source>
</evidence>
<proteinExistence type="inferred from homology"/>
<dbReference type="STRING" id="441959.B8MRM2"/>
<dbReference type="HOGENOM" id="CLU_044125_2_0_1"/>
<reference evidence="15" key="1">
    <citation type="journal article" date="2015" name="Genome Announc.">
        <title>Genome sequence of the AIDS-associated pathogen Penicillium marneffei (ATCC18224) and its near taxonomic relative Talaromyces stipitatus (ATCC10500).</title>
        <authorList>
            <person name="Nierman W.C."/>
            <person name="Fedorova-Abrams N.D."/>
            <person name="Andrianopoulos A."/>
        </authorList>
    </citation>
    <scope>NUCLEOTIDE SEQUENCE [LARGE SCALE GENOMIC DNA]</scope>
    <source>
        <strain evidence="15">ATCC 10500 / CBS 375.48 / QM 6759 / NRRL 1006</strain>
    </source>
</reference>
<feature type="region of interest" description="Disordered" evidence="11">
    <location>
        <begin position="163"/>
        <end position="208"/>
    </location>
</feature>
<dbReference type="GeneID" id="8109910"/>
<dbReference type="RefSeq" id="XP_002487290.1">
    <property type="nucleotide sequence ID" value="XM_002487245.1"/>
</dbReference>
<dbReference type="PhylomeDB" id="B8MRM2"/>
<dbReference type="InterPro" id="IPR013886">
    <property type="entry name" value="PI31_Prot_C"/>
</dbReference>
<comment type="function">
    <text evidence="10">Plays an important role in control of proteasome function. Inhibits the hydrolysis of protein and peptide substrates by the 20S proteasome. Also inhibits the activation of the proteasome by the proteasome regulatory proteins PA700 and PA28.</text>
</comment>
<dbReference type="EMBL" id="EQ962659">
    <property type="protein sequence ID" value="EED13179.1"/>
    <property type="molecule type" value="Genomic_DNA"/>
</dbReference>
<dbReference type="GO" id="GO:0070628">
    <property type="term" value="F:proteasome binding"/>
    <property type="evidence" value="ECO:0007669"/>
    <property type="project" value="InterPro"/>
</dbReference>
<keyword evidence="8" id="KW-0647">Proteasome</keyword>
<feature type="region of interest" description="Disordered" evidence="11">
    <location>
        <begin position="232"/>
        <end position="345"/>
    </location>
</feature>
<feature type="domain" description="PI31 proteasome regulator C-terminal" evidence="12">
    <location>
        <begin position="250"/>
        <end position="313"/>
    </location>
</feature>
<evidence type="ECO:0000256" key="9">
    <source>
        <dbReference type="ARBA" id="ARBA00022990"/>
    </source>
</evidence>
<organism evidence="14 15">
    <name type="scientific">Talaromyces stipitatus (strain ATCC 10500 / CBS 375.48 / QM 6759 / NRRL 1006)</name>
    <name type="common">Penicillium stipitatum</name>
    <dbReference type="NCBI Taxonomy" id="441959"/>
    <lineage>
        <taxon>Eukaryota</taxon>
        <taxon>Fungi</taxon>
        <taxon>Dikarya</taxon>
        <taxon>Ascomycota</taxon>
        <taxon>Pezizomycotina</taxon>
        <taxon>Eurotiomycetes</taxon>
        <taxon>Eurotiomycetidae</taxon>
        <taxon>Eurotiales</taxon>
        <taxon>Trichocomaceae</taxon>
        <taxon>Talaromyces</taxon>
        <taxon>Talaromyces sect. Talaromyces</taxon>
    </lineage>
</organism>
<dbReference type="GO" id="GO:0043161">
    <property type="term" value="P:proteasome-mediated ubiquitin-dependent protein catabolic process"/>
    <property type="evidence" value="ECO:0007669"/>
    <property type="project" value="InterPro"/>
</dbReference>
<dbReference type="Proteomes" id="UP000001745">
    <property type="component" value="Unassembled WGS sequence"/>
</dbReference>
<evidence type="ECO:0000256" key="7">
    <source>
        <dbReference type="ARBA" id="ARBA00022824"/>
    </source>
</evidence>
<evidence type="ECO:0000256" key="6">
    <source>
        <dbReference type="ARBA" id="ARBA00022553"/>
    </source>
</evidence>
<evidence type="ECO:0000256" key="5">
    <source>
        <dbReference type="ARBA" id="ARBA00022490"/>
    </source>
</evidence>
<dbReference type="Pfam" id="PF11566">
    <property type="entry name" value="PI31_Prot_N"/>
    <property type="match status" value="1"/>
</dbReference>
<evidence type="ECO:0000256" key="4">
    <source>
        <dbReference type="ARBA" id="ARBA00022481"/>
    </source>
</evidence>
<dbReference type="VEuPathDB" id="FungiDB:TSTA_056790"/>
<evidence type="ECO:0000256" key="10">
    <source>
        <dbReference type="ARBA" id="ARBA00024805"/>
    </source>
</evidence>
<dbReference type="InterPro" id="IPR045128">
    <property type="entry name" value="PI31-like"/>
</dbReference>
<dbReference type="OrthoDB" id="68090at2759"/>
<evidence type="ECO:0000256" key="2">
    <source>
        <dbReference type="ARBA" id="ARBA00004496"/>
    </source>
</evidence>
<keyword evidence="9" id="KW-0007">Acetylation</keyword>
<evidence type="ECO:0000256" key="11">
    <source>
        <dbReference type="SAM" id="MobiDB-lite"/>
    </source>
</evidence>
<gene>
    <name evidence="14" type="ORF">TSTA_056790</name>
</gene>
<keyword evidence="4" id="KW-0488">Methylation</keyword>
<dbReference type="AlphaFoldDB" id="B8MRM2"/>
<evidence type="ECO:0000256" key="8">
    <source>
        <dbReference type="ARBA" id="ARBA00022942"/>
    </source>
</evidence>
<dbReference type="PANTHER" id="PTHR13266">
    <property type="entry name" value="PROTEASOME INHIBITOR"/>
    <property type="match status" value="1"/>
</dbReference>
<protein>
    <submittedName>
        <fullName evidence="14">Uncharacterized protein</fullName>
    </submittedName>
</protein>
<keyword evidence="7" id="KW-0256">Endoplasmic reticulum</keyword>
<dbReference type="OMA" id="GHACMVA"/>
<keyword evidence="6" id="KW-0597">Phosphoprotein</keyword>
<dbReference type="GO" id="GO:0000502">
    <property type="term" value="C:proteasome complex"/>
    <property type="evidence" value="ECO:0007669"/>
    <property type="project" value="UniProtKB-KW"/>
</dbReference>
<accession>B8MRM2</accession>
<keyword evidence="15" id="KW-1185">Reference proteome</keyword>
<dbReference type="Pfam" id="PF08577">
    <property type="entry name" value="PI31_Prot_C"/>
    <property type="match status" value="1"/>
</dbReference>
<dbReference type="Gene3D" id="3.40.1000.30">
    <property type="match status" value="1"/>
</dbReference>
<dbReference type="InterPro" id="IPR021625">
    <property type="entry name" value="PI31_Prot_N"/>
</dbReference>
<comment type="subcellular location">
    <subcellularLocation>
        <location evidence="2">Cytoplasm</location>
    </subcellularLocation>
    <subcellularLocation>
        <location evidence="1">Endoplasmic reticulum</location>
    </subcellularLocation>
</comment>
<sequence length="345" mass="36797">MAGSEDTALNPSRILEVVLASLRGDGQTEASIGNAYEAIAVIGHASMIATQFRLVGLGEEHNIENNTDATILPKDWNAHANTYSFRRLGNNAVIMGLAGEDKATSFDVLVSEFISSTALPFQIHPDQPDSLRSLFVSPNRLDDLINLFKIHVIQKFAISSLPQQAGDEARDQQRQQQQPEGPPQHDPLREDIGPPPARPYPFDDPLAAAPRQQVPAGDFAPPGFEDEYELNRQSQGRTMPYGGGNFPRSGDRDLYPQGLGPRDPLRGTFGPDLRGGGGMHPTPDDPMFGGFGGQQGGYDPRAPPGSRYDPVGPWDAPPYGRGSGPGGRGFGSGGFGGGFGGGDII</sequence>
<evidence type="ECO:0000313" key="14">
    <source>
        <dbReference type="EMBL" id="EED13179.1"/>
    </source>
</evidence>
<feature type="domain" description="PI31 proteasome regulator N-terminal" evidence="13">
    <location>
        <begin position="29"/>
        <end position="157"/>
    </location>
</feature>
<name>B8MRM2_TALSN</name>
<evidence type="ECO:0000313" key="15">
    <source>
        <dbReference type="Proteomes" id="UP000001745"/>
    </source>
</evidence>
<evidence type="ECO:0000256" key="3">
    <source>
        <dbReference type="ARBA" id="ARBA00006405"/>
    </source>
</evidence>
<evidence type="ECO:0000256" key="1">
    <source>
        <dbReference type="ARBA" id="ARBA00004240"/>
    </source>
</evidence>
<dbReference type="GO" id="GO:0005783">
    <property type="term" value="C:endoplasmic reticulum"/>
    <property type="evidence" value="ECO:0007669"/>
    <property type="project" value="UniProtKB-SubCell"/>
</dbReference>
<evidence type="ECO:0000259" key="12">
    <source>
        <dbReference type="Pfam" id="PF08577"/>
    </source>
</evidence>
<comment type="similarity">
    <text evidence="3">Belongs to the proteasome inhibitor PI31 family.</text>
</comment>
<dbReference type="PANTHER" id="PTHR13266:SF1">
    <property type="entry name" value="PROTEASOME INHIBITOR PI31 SUBUNIT"/>
    <property type="match status" value="1"/>
</dbReference>
<dbReference type="eggNOG" id="ENOG502RZMJ">
    <property type="taxonomic scope" value="Eukaryota"/>
</dbReference>
<dbReference type="InParanoid" id="B8MRM2"/>
<feature type="compositionally biased region" description="Gly residues" evidence="11">
    <location>
        <begin position="321"/>
        <end position="345"/>
    </location>
</feature>
<keyword evidence="5" id="KW-0963">Cytoplasm</keyword>
<dbReference type="GO" id="GO:0004866">
    <property type="term" value="F:endopeptidase inhibitor activity"/>
    <property type="evidence" value="ECO:0007669"/>
    <property type="project" value="InterPro"/>
</dbReference>